<evidence type="ECO:0000313" key="1">
    <source>
        <dbReference type="EMBL" id="KAK7405102.1"/>
    </source>
</evidence>
<comment type="caution">
    <text evidence="1">The sequence shown here is derived from an EMBL/GenBank/DDBJ whole genome shotgun (WGS) entry which is preliminary data.</text>
</comment>
<name>A0AAN9T1S8_PSOTE</name>
<dbReference type="AlphaFoldDB" id="A0AAN9T1S8"/>
<dbReference type="Proteomes" id="UP001386955">
    <property type="component" value="Unassembled WGS sequence"/>
</dbReference>
<keyword evidence="2" id="KW-1185">Reference proteome</keyword>
<gene>
    <name evidence="1" type="ORF">VNO78_06297</name>
</gene>
<protein>
    <submittedName>
        <fullName evidence="1">Uncharacterized protein</fullName>
    </submittedName>
</protein>
<accession>A0AAN9T1S8</accession>
<evidence type="ECO:0000313" key="2">
    <source>
        <dbReference type="Proteomes" id="UP001386955"/>
    </source>
</evidence>
<sequence length="73" mass="8832">MATFRSRNQQLFADIIDTKHKTQINYKLSEKESDSMLNMVENNNFLLSRQRHQYSSTKLKLLWNDRNHKIFKS</sequence>
<reference evidence="1 2" key="1">
    <citation type="submission" date="2024-01" db="EMBL/GenBank/DDBJ databases">
        <title>The genomes of 5 underutilized Papilionoideae crops provide insights into root nodulation and disease resistanc.</title>
        <authorList>
            <person name="Jiang F."/>
        </authorList>
    </citation>
    <scope>NUCLEOTIDE SEQUENCE [LARGE SCALE GENOMIC DNA]</scope>
    <source>
        <strain evidence="1">DUOXIRENSHENG_FW03</strain>
        <tissue evidence="1">Leaves</tissue>
    </source>
</reference>
<organism evidence="1 2">
    <name type="scientific">Psophocarpus tetragonolobus</name>
    <name type="common">Winged bean</name>
    <name type="synonym">Dolichos tetragonolobus</name>
    <dbReference type="NCBI Taxonomy" id="3891"/>
    <lineage>
        <taxon>Eukaryota</taxon>
        <taxon>Viridiplantae</taxon>
        <taxon>Streptophyta</taxon>
        <taxon>Embryophyta</taxon>
        <taxon>Tracheophyta</taxon>
        <taxon>Spermatophyta</taxon>
        <taxon>Magnoliopsida</taxon>
        <taxon>eudicotyledons</taxon>
        <taxon>Gunneridae</taxon>
        <taxon>Pentapetalae</taxon>
        <taxon>rosids</taxon>
        <taxon>fabids</taxon>
        <taxon>Fabales</taxon>
        <taxon>Fabaceae</taxon>
        <taxon>Papilionoideae</taxon>
        <taxon>50 kb inversion clade</taxon>
        <taxon>NPAAA clade</taxon>
        <taxon>indigoferoid/millettioid clade</taxon>
        <taxon>Phaseoleae</taxon>
        <taxon>Psophocarpus</taxon>
    </lineage>
</organism>
<proteinExistence type="predicted"/>
<dbReference type="EMBL" id="JAYMYS010000002">
    <property type="protein sequence ID" value="KAK7405102.1"/>
    <property type="molecule type" value="Genomic_DNA"/>
</dbReference>